<evidence type="ECO:0000313" key="3">
    <source>
        <dbReference type="Proteomes" id="UP001151760"/>
    </source>
</evidence>
<reference evidence="2" key="2">
    <citation type="submission" date="2022-01" db="EMBL/GenBank/DDBJ databases">
        <authorList>
            <person name="Yamashiro T."/>
            <person name="Shiraishi A."/>
            <person name="Satake H."/>
            <person name="Nakayama K."/>
        </authorList>
    </citation>
    <scope>NUCLEOTIDE SEQUENCE</scope>
</reference>
<organism evidence="2 3">
    <name type="scientific">Tanacetum coccineum</name>
    <dbReference type="NCBI Taxonomy" id="301880"/>
    <lineage>
        <taxon>Eukaryota</taxon>
        <taxon>Viridiplantae</taxon>
        <taxon>Streptophyta</taxon>
        <taxon>Embryophyta</taxon>
        <taxon>Tracheophyta</taxon>
        <taxon>Spermatophyta</taxon>
        <taxon>Magnoliopsida</taxon>
        <taxon>eudicotyledons</taxon>
        <taxon>Gunneridae</taxon>
        <taxon>Pentapetalae</taxon>
        <taxon>asterids</taxon>
        <taxon>campanulids</taxon>
        <taxon>Asterales</taxon>
        <taxon>Asteraceae</taxon>
        <taxon>Asteroideae</taxon>
        <taxon>Anthemideae</taxon>
        <taxon>Anthemidinae</taxon>
        <taxon>Tanacetum</taxon>
    </lineage>
</organism>
<protein>
    <submittedName>
        <fullName evidence="2">Uncharacterized protein</fullName>
    </submittedName>
</protein>
<dbReference type="Proteomes" id="UP001151760">
    <property type="component" value="Unassembled WGS sequence"/>
</dbReference>
<feature type="compositionally biased region" description="Basic and acidic residues" evidence="1">
    <location>
        <begin position="201"/>
        <end position="211"/>
    </location>
</feature>
<feature type="compositionally biased region" description="Polar residues" evidence="1">
    <location>
        <begin position="1"/>
        <end position="35"/>
    </location>
</feature>
<feature type="region of interest" description="Disordered" evidence="1">
    <location>
        <begin position="201"/>
        <end position="244"/>
    </location>
</feature>
<sequence length="908" mass="101928">MTKQGNFTQRTPQAKKQSDQASRQVSKQASGSTNAPHDLVFPATGPSLGTTQPTATITSTEDLRRVAFTTPPQTALGTNSTEPPPPPIRNKGPELGADNLTLEGVATELAPSDFVSQNYETLVALMQEETKKRSSQNLQARLNFGPEDEVSPPRHRKERRREDNRRPPVFGRIGKQVSGTQTANLQNLSDHENNDWRVSVHDRLGNRDVHSRLGQRRSSSESPPSSDSEETVGASAARRGDPDDHLKIFESYGPTIEENWPQTGYKLRTRGVTNASTWSGYKERTAYNVKACTKFSRISRCMMGIITRTYQKGECKGFPKPLMNWMKSTRSFIQGEAAPRDSRKGYSQTGNRNTPEGDNPTTRVAVATTNIPQTSWKGKINKGRRQKRAHAPRGQGVDTNINGAAMAAGKTISKNVSQEIFAGRFTISFPTLDFETKRSGGSHLPCEINAAGHDNPRMYIDGGASAVSTVRTLLPKTCAEGYSASEAEKKRAKHPEDPKAILDWMDIKLWSEQERFTPFVQNIHEVVRRRENLRWTTEAEEAFTQSKQHIAALPTLASGRIAKVERQLGEHYIYYRTKDRKESDRYWGFFLHRKTSKPILLLPQSEVYLTVHMDLIHGWISSCVDGSAAVLFPHNRKNKSSLGDGDILLGDEVEDPTWVTPSWNYNKRSTLPLEQKDARRHTLVLSAQRFESSRRVSFNDVVPIRMVRPIRANTTEDRPITSPWPFKKWAYRHRWPLPAAAGTTIKFCTGDTPFSLVYGDGSRLPDEMECIIFVPRRKAGTKKWEDPTRLRKDLRIRSYKLRDMAWRVFPTRGISAIQEMLYFVKCLWAAPQPSSCSQELALSLGDTVATAKCTLWRGLQRTPSTGLLSSAYGFRMSRGNVAKIGTCRLRNVQTLKVIRLGLSASVDA</sequence>
<feature type="region of interest" description="Disordered" evidence="1">
    <location>
        <begin position="376"/>
        <end position="400"/>
    </location>
</feature>
<accession>A0ABQ5ECT2</accession>
<feature type="compositionally biased region" description="Polar residues" evidence="1">
    <location>
        <begin position="345"/>
        <end position="362"/>
    </location>
</feature>
<keyword evidence="3" id="KW-1185">Reference proteome</keyword>
<feature type="compositionally biased region" description="Polar residues" evidence="1">
    <location>
        <begin position="47"/>
        <end position="60"/>
    </location>
</feature>
<evidence type="ECO:0000313" key="2">
    <source>
        <dbReference type="EMBL" id="GJT48714.1"/>
    </source>
</evidence>
<gene>
    <name evidence="2" type="ORF">Tco_0974871</name>
</gene>
<feature type="compositionally biased region" description="Basic residues" evidence="1">
    <location>
        <begin position="379"/>
        <end position="391"/>
    </location>
</feature>
<dbReference type="EMBL" id="BQNB010016177">
    <property type="protein sequence ID" value="GJT48714.1"/>
    <property type="molecule type" value="Genomic_DNA"/>
</dbReference>
<feature type="region of interest" description="Disordered" evidence="1">
    <location>
        <begin position="335"/>
        <end position="362"/>
    </location>
</feature>
<proteinExistence type="predicted"/>
<comment type="caution">
    <text evidence="2">The sequence shown here is derived from an EMBL/GenBank/DDBJ whole genome shotgun (WGS) entry which is preliminary data.</text>
</comment>
<feature type="compositionally biased region" description="Polar residues" evidence="1">
    <location>
        <begin position="70"/>
        <end position="81"/>
    </location>
</feature>
<evidence type="ECO:0000256" key="1">
    <source>
        <dbReference type="SAM" id="MobiDB-lite"/>
    </source>
</evidence>
<feature type="region of interest" description="Disordered" evidence="1">
    <location>
        <begin position="129"/>
        <end position="179"/>
    </location>
</feature>
<feature type="region of interest" description="Disordered" evidence="1">
    <location>
        <begin position="1"/>
        <end position="103"/>
    </location>
</feature>
<name>A0ABQ5ECT2_9ASTR</name>
<reference evidence="2" key="1">
    <citation type="journal article" date="2022" name="Int. J. Mol. Sci.">
        <title>Draft Genome of Tanacetum Coccineum: Genomic Comparison of Closely Related Tanacetum-Family Plants.</title>
        <authorList>
            <person name="Yamashiro T."/>
            <person name="Shiraishi A."/>
            <person name="Nakayama K."/>
            <person name="Satake H."/>
        </authorList>
    </citation>
    <scope>NUCLEOTIDE SEQUENCE</scope>
</reference>